<dbReference type="GO" id="GO:0031564">
    <property type="term" value="P:transcription antitermination"/>
    <property type="evidence" value="ECO:0007669"/>
    <property type="project" value="UniProtKB-UniRule"/>
</dbReference>
<dbReference type="InterPro" id="IPR001062">
    <property type="entry name" value="Transcrpt_antiterm_NusG"/>
</dbReference>
<evidence type="ECO:0000313" key="11">
    <source>
        <dbReference type="Proteomes" id="UP000257323"/>
    </source>
</evidence>
<dbReference type="InterPro" id="IPR014722">
    <property type="entry name" value="Rib_uL2_dom2"/>
</dbReference>
<dbReference type="GO" id="GO:0032784">
    <property type="term" value="P:regulation of DNA-templated transcription elongation"/>
    <property type="evidence" value="ECO:0007669"/>
    <property type="project" value="InterPro"/>
</dbReference>
<gene>
    <name evidence="5" type="primary">nusG</name>
    <name evidence="10" type="ORF">OP8BY_2330</name>
</gene>
<evidence type="ECO:0000256" key="1">
    <source>
        <dbReference type="ARBA" id="ARBA00022472"/>
    </source>
</evidence>
<dbReference type="InterPro" id="IPR047050">
    <property type="entry name" value="NGN"/>
</dbReference>
<feature type="domain" description="NusG-like N-terminal" evidence="8">
    <location>
        <begin position="2"/>
        <end position="110"/>
    </location>
</feature>
<dbReference type="SUPFAM" id="SSF50104">
    <property type="entry name" value="Translation proteins SH3-like domain"/>
    <property type="match status" value="1"/>
</dbReference>
<evidence type="ECO:0000256" key="3">
    <source>
        <dbReference type="ARBA" id="ARBA00023015"/>
    </source>
</evidence>
<dbReference type="Pfam" id="PF02357">
    <property type="entry name" value="NusG"/>
    <property type="match status" value="1"/>
</dbReference>
<keyword evidence="3 5" id="KW-0805">Transcription regulation</keyword>
<organism evidence="10 11">
    <name type="scientific">Candidatus Saccharicenans subterraneus</name>
    <dbReference type="NCBI Taxonomy" id="2508984"/>
    <lineage>
        <taxon>Bacteria</taxon>
        <taxon>Candidatus Aminicenantota</taxon>
        <taxon>Candidatus Aminicenantia</taxon>
        <taxon>Candidatus Aminicenantales</taxon>
        <taxon>Candidatus Saccharicenantaceae</taxon>
        <taxon>Candidatus Saccharicenans</taxon>
    </lineage>
</organism>
<dbReference type="CDD" id="cd06091">
    <property type="entry name" value="KOW_NusG"/>
    <property type="match status" value="1"/>
</dbReference>
<dbReference type="InterPro" id="IPR005824">
    <property type="entry name" value="KOW"/>
</dbReference>
<dbReference type="SUPFAM" id="SSF82679">
    <property type="entry name" value="N-utilization substance G protein NusG, N-terminal domain"/>
    <property type="match status" value="1"/>
</dbReference>
<keyword evidence="2 5" id="KW-0889">Transcription antitermination</keyword>
<comment type="similarity">
    <text evidence="5 7">Belongs to the NusG family.</text>
</comment>
<dbReference type="Gene3D" id="3.30.70.940">
    <property type="entry name" value="NusG, N-terminal domain"/>
    <property type="match status" value="1"/>
</dbReference>
<dbReference type="Gene3D" id="2.30.30.30">
    <property type="match status" value="1"/>
</dbReference>
<dbReference type="PROSITE" id="PS01014">
    <property type="entry name" value="NUSG"/>
    <property type="match status" value="1"/>
</dbReference>
<evidence type="ECO:0000256" key="4">
    <source>
        <dbReference type="ARBA" id="ARBA00023163"/>
    </source>
</evidence>
<keyword evidence="1 5" id="KW-0806">Transcription termination</keyword>
<evidence type="ECO:0000259" key="8">
    <source>
        <dbReference type="SMART" id="SM00738"/>
    </source>
</evidence>
<evidence type="ECO:0000256" key="5">
    <source>
        <dbReference type="HAMAP-Rule" id="MF_00948"/>
    </source>
</evidence>
<dbReference type="Pfam" id="PF00467">
    <property type="entry name" value="KOW"/>
    <property type="match status" value="1"/>
</dbReference>
<protein>
    <recommendedName>
        <fullName evidence="5 6">Transcription termination/antitermination protein NusG</fullName>
    </recommendedName>
</protein>
<dbReference type="CDD" id="cd09891">
    <property type="entry name" value="NGN_Bact_1"/>
    <property type="match status" value="1"/>
</dbReference>
<evidence type="ECO:0000256" key="7">
    <source>
        <dbReference type="RuleBase" id="RU000538"/>
    </source>
</evidence>
<name>A0A3E2BMR9_9BACT</name>
<reference evidence="10 11" key="1">
    <citation type="submission" date="2018-08" db="EMBL/GenBank/DDBJ databases">
        <title>Genome analysis of the thermophilic bacterium of the candidate phylum Aminicenantes from deep subsurface aquifer revealed its physiology and ecological role.</title>
        <authorList>
            <person name="Kadnikov V.V."/>
            <person name="Mardanov A.V."/>
            <person name="Beletsky A.V."/>
            <person name="Karnachuk O.V."/>
            <person name="Ravin N.V."/>
        </authorList>
    </citation>
    <scope>NUCLEOTIDE SEQUENCE [LARGE SCALE GENOMIC DNA]</scope>
    <source>
        <strain evidence="10">BY38</strain>
    </source>
</reference>
<dbReference type="InterPro" id="IPR006645">
    <property type="entry name" value="NGN-like_dom"/>
</dbReference>
<dbReference type="SMART" id="SM00738">
    <property type="entry name" value="NGN"/>
    <property type="match status" value="1"/>
</dbReference>
<dbReference type="GO" id="GO:0005829">
    <property type="term" value="C:cytosol"/>
    <property type="evidence" value="ECO:0007669"/>
    <property type="project" value="UniProtKB-ARBA"/>
</dbReference>
<dbReference type="GO" id="GO:0006353">
    <property type="term" value="P:DNA-templated transcription termination"/>
    <property type="evidence" value="ECO:0007669"/>
    <property type="project" value="UniProtKB-UniRule"/>
</dbReference>
<dbReference type="InterPro" id="IPR043425">
    <property type="entry name" value="NusG-like"/>
</dbReference>
<dbReference type="AlphaFoldDB" id="A0A3E2BMR9"/>
<evidence type="ECO:0000256" key="2">
    <source>
        <dbReference type="ARBA" id="ARBA00022814"/>
    </source>
</evidence>
<dbReference type="NCBIfam" id="TIGR00922">
    <property type="entry name" value="nusG"/>
    <property type="match status" value="1"/>
</dbReference>
<dbReference type="PANTHER" id="PTHR30265:SF2">
    <property type="entry name" value="TRANSCRIPTION TERMINATION_ANTITERMINATION PROTEIN NUSG"/>
    <property type="match status" value="1"/>
</dbReference>
<sequence>MAKNWYVIHTYSGFENFVAESIRLKAAEMKLEDNIGQIVIPTEDVVEIRGGKKVVTTKKPYPGYILVEMEMNDETWLMIRQIPKVTGFVGSGRKPTPLSPEEVNKIIHHMEVTSEKPKPKHTFEKGEAVRIIDGPFYNFNGIVEEVNHERNTLKVMVTIFGRSTPVELEFLQVEKI</sequence>
<comment type="function">
    <text evidence="5 7">Participates in transcription elongation, termination and antitermination.</text>
</comment>
<dbReference type="FunFam" id="2.30.30.30:FF:000002">
    <property type="entry name" value="Transcription termination/antitermination factor NusG"/>
    <property type="match status" value="1"/>
</dbReference>
<keyword evidence="4 5" id="KW-0804">Transcription</keyword>
<dbReference type="InterPro" id="IPR036735">
    <property type="entry name" value="NGN_dom_sf"/>
</dbReference>
<proteinExistence type="inferred from homology"/>
<dbReference type="PANTHER" id="PTHR30265">
    <property type="entry name" value="RHO-INTERACTING TRANSCRIPTION TERMINATION FACTOR NUSG"/>
    <property type="match status" value="1"/>
</dbReference>
<dbReference type="HAMAP" id="MF_00948">
    <property type="entry name" value="NusG"/>
    <property type="match status" value="1"/>
</dbReference>
<dbReference type="InterPro" id="IPR015869">
    <property type="entry name" value="Transcrpt_antiterm_NusG_bac_CS"/>
</dbReference>
<feature type="domain" description="KOW" evidence="9">
    <location>
        <begin position="122"/>
        <end position="149"/>
    </location>
</feature>
<dbReference type="Proteomes" id="UP000257323">
    <property type="component" value="Unassembled WGS sequence"/>
</dbReference>
<dbReference type="EMBL" id="QUAH01000006">
    <property type="protein sequence ID" value="RFT15932.1"/>
    <property type="molecule type" value="Genomic_DNA"/>
</dbReference>
<accession>A0A3E2BMR9</accession>
<dbReference type="InterPro" id="IPR008991">
    <property type="entry name" value="Translation_prot_SH3-like_sf"/>
</dbReference>
<dbReference type="SMART" id="SM00739">
    <property type="entry name" value="KOW"/>
    <property type="match status" value="1"/>
</dbReference>
<evidence type="ECO:0000259" key="9">
    <source>
        <dbReference type="SMART" id="SM00739"/>
    </source>
</evidence>
<evidence type="ECO:0000313" key="10">
    <source>
        <dbReference type="EMBL" id="RFT15932.1"/>
    </source>
</evidence>
<comment type="caution">
    <text evidence="10">The sequence shown here is derived from an EMBL/GenBank/DDBJ whole genome shotgun (WGS) entry which is preliminary data.</text>
</comment>
<dbReference type="PRINTS" id="PR00338">
    <property type="entry name" value="NUSGTNSCPFCT"/>
</dbReference>
<dbReference type="GO" id="GO:0006354">
    <property type="term" value="P:DNA-templated transcription elongation"/>
    <property type="evidence" value="ECO:0007669"/>
    <property type="project" value="UniProtKB-UniRule"/>
</dbReference>
<evidence type="ECO:0000256" key="6">
    <source>
        <dbReference type="NCBIfam" id="TIGR00922"/>
    </source>
</evidence>